<feature type="short sequence motif" description="Q motif" evidence="6">
    <location>
        <begin position="64"/>
        <end position="92"/>
    </location>
</feature>
<evidence type="ECO:0000256" key="2">
    <source>
        <dbReference type="ARBA" id="ARBA00022801"/>
    </source>
</evidence>
<proteinExistence type="inferred from homology"/>
<dbReference type="PROSITE" id="PS51192">
    <property type="entry name" value="HELICASE_ATP_BIND_1"/>
    <property type="match status" value="1"/>
</dbReference>
<keyword evidence="3 7" id="KW-0347">Helicase</keyword>
<evidence type="ECO:0000259" key="11">
    <source>
        <dbReference type="PROSITE" id="PS51195"/>
    </source>
</evidence>
<evidence type="ECO:0000256" key="3">
    <source>
        <dbReference type="ARBA" id="ARBA00022806"/>
    </source>
</evidence>
<feature type="domain" description="Helicase C-terminal" evidence="10">
    <location>
        <begin position="287"/>
        <end position="448"/>
    </location>
</feature>
<dbReference type="SMART" id="SM00490">
    <property type="entry name" value="HELICc"/>
    <property type="match status" value="1"/>
</dbReference>
<comment type="catalytic activity">
    <reaction evidence="7">
        <text>ATP + H2O = ADP + phosphate + H(+)</text>
        <dbReference type="Rhea" id="RHEA:13065"/>
        <dbReference type="ChEBI" id="CHEBI:15377"/>
        <dbReference type="ChEBI" id="CHEBI:15378"/>
        <dbReference type="ChEBI" id="CHEBI:30616"/>
        <dbReference type="ChEBI" id="CHEBI:43474"/>
        <dbReference type="ChEBI" id="CHEBI:456216"/>
        <dbReference type="EC" id="3.6.4.13"/>
    </reaction>
</comment>
<dbReference type="Gene3D" id="3.40.50.300">
    <property type="entry name" value="P-loop containing nucleotide triphosphate hydrolases"/>
    <property type="match status" value="2"/>
</dbReference>
<evidence type="ECO:0000259" key="10">
    <source>
        <dbReference type="PROSITE" id="PS51194"/>
    </source>
</evidence>
<dbReference type="EC" id="3.6.4.13" evidence="7"/>
<sequence length="615" mass="69172">MRRPQRRGAAKQSRLREADEIRLLNEWIEAGKPLPGTKPPPPSKSAGAKPTTPAGEHPAYGACTRFDELPLSQKTKDGLRKAEYTVMSDIQRAALPHALCGRDILGAAKTGSGKTLAFVIPAIEKLYRERWGPEDGVGCIVLSPTTKLAAQIFEVFRQVGKCHSFSAGAIVGRRKAGRKGVEEEKACINNLNILVCTPGRLVQHFNETPNFDCSQLQMLVLDEADQILESGFRSQVDAILSQIPKVRQTLLFSATQTKSVKDLARVSLKDPQYISVHEEARMATPDNLEQFAMVVPLEQKLNMLWSFIKRHLNSKTMVFLSSVKQVKFVFEVFKKLRPGIPLRCMHGRMKHEVQQAIVADFNESTSVLFSTDISSRGLDIENVDWVVQVDCPESIDNYIHRVGRTARYNKKGKALIFICPEEERILEKMKAAESKIPIHIRKVLFCTNYANLLSFFRLGRPSKKKKLKINVHRPVGTRVKYDDEGNIIPPLASVAEEVASEAVVHEDKISQRYAELYKEMQEHDKEDKLEHKKSLREKKLQKKLKLKRKRQEAESGSEEDSGSESDRGHNAANKSKRYFNSDDEGDVAAKDGDVLAQQEELALKLLSEMHSSLGN</sequence>
<evidence type="ECO:0000256" key="8">
    <source>
        <dbReference type="SAM" id="MobiDB-lite"/>
    </source>
</evidence>
<dbReference type="GO" id="GO:0003724">
    <property type="term" value="F:RNA helicase activity"/>
    <property type="evidence" value="ECO:0007669"/>
    <property type="project" value="UniProtKB-EC"/>
</dbReference>
<dbReference type="GO" id="GO:0005524">
    <property type="term" value="F:ATP binding"/>
    <property type="evidence" value="ECO:0007669"/>
    <property type="project" value="UniProtKB-UniRule"/>
</dbReference>
<keyword evidence="1 7" id="KW-0547">Nucleotide-binding</keyword>
<dbReference type="PROSITE" id="PS51195">
    <property type="entry name" value="Q_MOTIF"/>
    <property type="match status" value="1"/>
</dbReference>
<keyword evidence="2 7" id="KW-0378">Hydrolase</keyword>
<dbReference type="InterPro" id="IPR027417">
    <property type="entry name" value="P-loop_NTPase"/>
</dbReference>
<evidence type="ECO:0000256" key="7">
    <source>
        <dbReference type="RuleBase" id="RU365068"/>
    </source>
</evidence>
<dbReference type="Proteomes" id="UP000324897">
    <property type="component" value="Chromosome 4"/>
</dbReference>
<feature type="region of interest" description="Disordered" evidence="8">
    <location>
        <begin position="28"/>
        <end position="60"/>
    </location>
</feature>
<keyword evidence="13" id="KW-1185">Reference proteome</keyword>
<dbReference type="PROSITE" id="PS51194">
    <property type="entry name" value="HELICASE_CTER"/>
    <property type="match status" value="1"/>
</dbReference>
<feature type="region of interest" description="Disordered" evidence="8">
    <location>
        <begin position="540"/>
        <end position="593"/>
    </location>
</feature>
<dbReference type="EMBL" id="RWGY01000007">
    <property type="protein sequence ID" value="TVU38866.1"/>
    <property type="molecule type" value="Genomic_DNA"/>
</dbReference>
<evidence type="ECO:0000313" key="13">
    <source>
        <dbReference type="Proteomes" id="UP000324897"/>
    </source>
</evidence>
<organism evidence="12 13">
    <name type="scientific">Eragrostis curvula</name>
    <name type="common">weeping love grass</name>
    <dbReference type="NCBI Taxonomy" id="38414"/>
    <lineage>
        <taxon>Eukaryota</taxon>
        <taxon>Viridiplantae</taxon>
        <taxon>Streptophyta</taxon>
        <taxon>Embryophyta</taxon>
        <taxon>Tracheophyta</taxon>
        <taxon>Spermatophyta</taxon>
        <taxon>Magnoliopsida</taxon>
        <taxon>Liliopsida</taxon>
        <taxon>Poales</taxon>
        <taxon>Poaceae</taxon>
        <taxon>PACMAD clade</taxon>
        <taxon>Chloridoideae</taxon>
        <taxon>Eragrostideae</taxon>
        <taxon>Eragrostidinae</taxon>
        <taxon>Eragrostis</taxon>
    </lineage>
</organism>
<evidence type="ECO:0000313" key="12">
    <source>
        <dbReference type="EMBL" id="TVU38866.1"/>
    </source>
</evidence>
<gene>
    <name evidence="12" type="ORF">EJB05_12261</name>
</gene>
<dbReference type="SUPFAM" id="SSF52540">
    <property type="entry name" value="P-loop containing nucleoside triphosphate hydrolases"/>
    <property type="match status" value="1"/>
</dbReference>
<feature type="compositionally biased region" description="Basic residues" evidence="8">
    <location>
        <begin position="540"/>
        <end position="550"/>
    </location>
</feature>
<dbReference type="SMART" id="SM00487">
    <property type="entry name" value="DEXDc"/>
    <property type="match status" value="1"/>
</dbReference>
<evidence type="ECO:0000256" key="6">
    <source>
        <dbReference type="PROSITE-ProRule" id="PRU00552"/>
    </source>
</evidence>
<dbReference type="Pfam" id="PF00271">
    <property type="entry name" value="Helicase_C"/>
    <property type="match status" value="1"/>
</dbReference>
<dbReference type="Gramene" id="TVU38866">
    <property type="protein sequence ID" value="TVU38866"/>
    <property type="gene ID" value="EJB05_12261"/>
</dbReference>
<dbReference type="GO" id="GO:0016787">
    <property type="term" value="F:hydrolase activity"/>
    <property type="evidence" value="ECO:0007669"/>
    <property type="project" value="UniProtKB-KW"/>
</dbReference>
<dbReference type="AlphaFoldDB" id="A0A5J9VTD1"/>
<dbReference type="OrthoDB" id="10259640at2759"/>
<protein>
    <recommendedName>
        <fullName evidence="7">ATP-dependent RNA helicase</fullName>
        <ecNumber evidence="7">3.6.4.13</ecNumber>
    </recommendedName>
</protein>
<dbReference type="InterPro" id="IPR011545">
    <property type="entry name" value="DEAD/DEAH_box_helicase_dom"/>
</dbReference>
<dbReference type="PANTHER" id="PTHR24031">
    <property type="entry name" value="RNA HELICASE"/>
    <property type="match status" value="1"/>
</dbReference>
<keyword evidence="4 7" id="KW-0067">ATP-binding</keyword>
<dbReference type="InterPro" id="IPR014014">
    <property type="entry name" value="RNA_helicase_DEAD_Q_motif"/>
</dbReference>
<reference evidence="12 13" key="1">
    <citation type="journal article" date="2019" name="Sci. Rep.">
        <title>A high-quality genome of Eragrostis curvula grass provides insights into Poaceae evolution and supports new strategies to enhance forage quality.</title>
        <authorList>
            <person name="Carballo J."/>
            <person name="Santos B.A.C.M."/>
            <person name="Zappacosta D."/>
            <person name="Garbus I."/>
            <person name="Selva J.P."/>
            <person name="Gallo C.A."/>
            <person name="Diaz A."/>
            <person name="Albertini E."/>
            <person name="Caccamo M."/>
            <person name="Echenique V."/>
        </authorList>
    </citation>
    <scope>NUCLEOTIDE SEQUENCE [LARGE SCALE GENOMIC DNA]</scope>
    <source>
        <strain evidence="13">cv. Victoria</strain>
        <tissue evidence="12">Leaf</tissue>
    </source>
</reference>
<feature type="domain" description="DEAD-box RNA helicase Q" evidence="11">
    <location>
        <begin position="64"/>
        <end position="92"/>
    </location>
</feature>
<comment type="caution">
    <text evidence="12">The sequence shown here is derived from an EMBL/GenBank/DDBJ whole genome shotgun (WGS) entry which is preliminary data.</text>
</comment>
<evidence type="ECO:0000256" key="4">
    <source>
        <dbReference type="ARBA" id="ARBA00022840"/>
    </source>
</evidence>
<evidence type="ECO:0000256" key="1">
    <source>
        <dbReference type="ARBA" id="ARBA00022741"/>
    </source>
</evidence>
<dbReference type="CDD" id="cd18787">
    <property type="entry name" value="SF2_C_DEAD"/>
    <property type="match status" value="1"/>
</dbReference>
<evidence type="ECO:0000259" key="9">
    <source>
        <dbReference type="PROSITE" id="PS51192"/>
    </source>
</evidence>
<feature type="domain" description="Helicase ATP-binding" evidence="9">
    <location>
        <begin position="95"/>
        <end position="274"/>
    </location>
</feature>
<dbReference type="GO" id="GO:0003723">
    <property type="term" value="F:RNA binding"/>
    <property type="evidence" value="ECO:0007669"/>
    <property type="project" value="UniProtKB-UniRule"/>
</dbReference>
<comment type="similarity">
    <text evidence="7">Belongs to the DEAD box helicase family.</text>
</comment>
<dbReference type="InterPro" id="IPR001650">
    <property type="entry name" value="Helicase_C-like"/>
</dbReference>
<accession>A0A5J9VTD1</accession>
<comment type="function">
    <text evidence="7">RNA helicase.</text>
</comment>
<dbReference type="InterPro" id="IPR014001">
    <property type="entry name" value="Helicase_ATP-bd"/>
</dbReference>
<dbReference type="Pfam" id="PF00270">
    <property type="entry name" value="DEAD"/>
    <property type="match status" value="1"/>
</dbReference>
<evidence type="ECO:0000256" key="5">
    <source>
        <dbReference type="ARBA" id="ARBA00022884"/>
    </source>
</evidence>
<comment type="domain">
    <text evidence="7">The Q motif is unique to and characteristic of the DEAD box family of RNA helicases and controls ATP binding and hydrolysis.</text>
</comment>
<name>A0A5J9VTD1_9POAL</name>
<dbReference type="CDD" id="cd17941">
    <property type="entry name" value="DEADc_DDX10"/>
    <property type="match status" value="1"/>
</dbReference>
<keyword evidence="5 7" id="KW-0694">RNA-binding</keyword>